<proteinExistence type="predicted"/>
<evidence type="ECO:0008006" key="4">
    <source>
        <dbReference type="Google" id="ProtNLM"/>
    </source>
</evidence>
<evidence type="ECO:0000313" key="2">
    <source>
        <dbReference type="EMBL" id="MBB5129719.1"/>
    </source>
</evidence>
<keyword evidence="3" id="KW-1185">Reference proteome</keyword>
<dbReference type="Proteomes" id="UP000568022">
    <property type="component" value="Unassembled WGS sequence"/>
</dbReference>
<feature type="region of interest" description="Disordered" evidence="1">
    <location>
        <begin position="34"/>
        <end position="105"/>
    </location>
</feature>
<dbReference type="EMBL" id="JACHJE010000021">
    <property type="protein sequence ID" value="MBB5129719.1"/>
    <property type="molecule type" value="Genomic_DNA"/>
</dbReference>
<feature type="compositionally biased region" description="Low complexity" evidence="1">
    <location>
        <begin position="35"/>
        <end position="63"/>
    </location>
</feature>
<reference evidence="2 3" key="1">
    <citation type="submission" date="2020-08" db="EMBL/GenBank/DDBJ databases">
        <title>Genomic Encyclopedia of Type Strains, Phase III (KMG-III): the genomes of soil and plant-associated and newly described type strains.</title>
        <authorList>
            <person name="Whitman W."/>
        </authorList>
    </citation>
    <scope>NUCLEOTIDE SEQUENCE [LARGE SCALE GENOMIC DNA]</scope>
    <source>
        <strain evidence="2 3">CECT 3226</strain>
    </source>
</reference>
<name>A0A7W8BXX5_9ACTN</name>
<dbReference type="InterPro" id="IPR011006">
    <property type="entry name" value="CheY-like_superfamily"/>
</dbReference>
<evidence type="ECO:0000313" key="3">
    <source>
        <dbReference type="Proteomes" id="UP000568022"/>
    </source>
</evidence>
<comment type="caution">
    <text evidence="2">The sequence shown here is derived from an EMBL/GenBank/DDBJ whole genome shotgun (WGS) entry which is preliminary data.</text>
</comment>
<sequence length="105" mass="10658">MPLTVVLAEDSPLMRDGLVGVLTRFGHQVLAAVGDAEATSSRNSSSTSTAADTAASSPSSPASGDDRRRTVVRRGYRAGRTTPGGGDAGLGQCVRPPASREPGYG</sequence>
<accession>A0A7W8BXX5</accession>
<evidence type="ECO:0000256" key="1">
    <source>
        <dbReference type="SAM" id="MobiDB-lite"/>
    </source>
</evidence>
<protein>
    <recommendedName>
        <fullName evidence="4">Response regulatory domain-containing protein</fullName>
    </recommendedName>
</protein>
<gene>
    <name evidence="2" type="ORF">FHS32_006511</name>
</gene>
<organism evidence="2 3">
    <name type="scientific">Streptomyces griseoloalbus</name>
    <dbReference type="NCBI Taxonomy" id="67303"/>
    <lineage>
        <taxon>Bacteria</taxon>
        <taxon>Bacillati</taxon>
        <taxon>Actinomycetota</taxon>
        <taxon>Actinomycetes</taxon>
        <taxon>Kitasatosporales</taxon>
        <taxon>Streptomycetaceae</taxon>
        <taxon>Streptomyces</taxon>
    </lineage>
</organism>
<dbReference type="SUPFAM" id="SSF52172">
    <property type="entry name" value="CheY-like"/>
    <property type="match status" value="1"/>
</dbReference>
<dbReference type="AlphaFoldDB" id="A0A7W8BXX5"/>